<dbReference type="Proteomes" id="UP000319931">
    <property type="component" value="Unassembled WGS sequence"/>
</dbReference>
<dbReference type="GO" id="GO:0005829">
    <property type="term" value="C:cytosol"/>
    <property type="evidence" value="ECO:0007669"/>
    <property type="project" value="TreeGrafter"/>
</dbReference>
<dbReference type="InterPro" id="IPR041371">
    <property type="entry name" value="GH92_N"/>
</dbReference>
<proteinExistence type="predicted"/>
<dbReference type="InterPro" id="IPR014718">
    <property type="entry name" value="GH-type_carb-bd"/>
</dbReference>
<dbReference type="OrthoDB" id="9804511at2"/>
<dbReference type="InterPro" id="IPR005887">
    <property type="entry name" value="GH92_a_mannosidase_put"/>
</dbReference>
<dbReference type="Gene3D" id="1.20.1050.60">
    <property type="entry name" value="alpha-1,2-mannosidase"/>
    <property type="match status" value="1"/>
</dbReference>
<dbReference type="RefSeq" id="WP_140850891.1">
    <property type="nucleotide sequence ID" value="NZ_RCZC01000003.1"/>
</dbReference>
<dbReference type="SUPFAM" id="SSF48208">
    <property type="entry name" value="Six-hairpin glycosidases"/>
    <property type="match status" value="1"/>
</dbReference>
<dbReference type="Pfam" id="PF07971">
    <property type="entry name" value="Glyco_hydro_92"/>
    <property type="match status" value="1"/>
</dbReference>
<name>A0A502FU06_9SPHN</name>
<feature type="chain" id="PRO_5021193772" evidence="1">
    <location>
        <begin position="22"/>
        <end position="786"/>
    </location>
</feature>
<gene>
    <name evidence="4" type="ORF">EAH76_14065</name>
</gene>
<dbReference type="GO" id="GO:0000224">
    <property type="term" value="F:peptide-N4-(N-acetyl-beta-glucosaminyl)asparagine amidase activity"/>
    <property type="evidence" value="ECO:0007669"/>
    <property type="project" value="TreeGrafter"/>
</dbReference>
<evidence type="ECO:0000259" key="3">
    <source>
        <dbReference type="Pfam" id="PF17678"/>
    </source>
</evidence>
<dbReference type="FunFam" id="3.30.2080.10:FF:000001">
    <property type="entry name" value="Alpha-1,2-mannosidase subfamily"/>
    <property type="match status" value="1"/>
</dbReference>
<dbReference type="AlphaFoldDB" id="A0A502FU06"/>
<dbReference type="InterPro" id="IPR012939">
    <property type="entry name" value="Glyco_hydro_92"/>
</dbReference>
<feature type="domain" description="Glycosyl hydrolase family 92" evidence="2">
    <location>
        <begin position="298"/>
        <end position="759"/>
    </location>
</feature>
<dbReference type="Gene3D" id="3.30.2080.10">
    <property type="entry name" value="GH92 mannosidase domain"/>
    <property type="match status" value="1"/>
</dbReference>
<evidence type="ECO:0000256" key="1">
    <source>
        <dbReference type="SAM" id="SignalP"/>
    </source>
</evidence>
<feature type="signal peptide" evidence="1">
    <location>
        <begin position="1"/>
        <end position="21"/>
    </location>
</feature>
<keyword evidence="4" id="KW-0378">Hydrolase</keyword>
<dbReference type="GO" id="GO:0030246">
    <property type="term" value="F:carbohydrate binding"/>
    <property type="evidence" value="ECO:0007669"/>
    <property type="project" value="InterPro"/>
</dbReference>
<dbReference type="Gene3D" id="1.20.1610.10">
    <property type="entry name" value="alpha-1,2-mannosidases domains"/>
    <property type="match status" value="1"/>
</dbReference>
<dbReference type="GO" id="GO:0006516">
    <property type="term" value="P:glycoprotein catabolic process"/>
    <property type="evidence" value="ECO:0007669"/>
    <property type="project" value="TreeGrafter"/>
</dbReference>
<dbReference type="FunFam" id="1.20.1050.60:FF:000001">
    <property type="entry name" value="Putative alpha-1,2-mannosidase"/>
    <property type="match status" value="1"/>
</dbReference>
<dbReference type="EMBL" id="RCZC01000003">
    <property type="protein sequence ID" value="TPG52965.1"/>
    <property type="molecule type" value="Genomic_DNA"/>
</dbReference>
<dbReference type="PANTHER" id="PTHR12143">
    <property type="entry name" value="PEPTIDE N-GLYCANASE PNGASE -RELATED"/>
    <property type="match status" value="1"/>
</dbReference>
<dbReference type="GO" id="GO:0005975">
    <property type="term" value="P:carbohydrate metabolic process"/>
    <property type="evidence" value="ECO:0007669"/>
    <property type="project" value="InterPro"/>
</dbReference>
<dbReference type="Pfam" id="PF17678">
    <property type="entry name" value="Glyco_hydro_92N"/>
    <property type="match status" value="1"/>
</dbReference>
<keyword evidence="1" id="KW-0732">Signal</keyword>
<dbReference type="PANTHER" id="PTHR12143:SF39">
    <property type="entry name" value="SECRETED PROTEIN"/>
    <property type="match status" value="1"/>
</dbReference>
<reference evidence="4 5" key="1">
    <citation type="journal article" date="2019" name="Environ. Microbiol.">
        <title>Species interactions and distinct microbial communities in high Arctic permafrost affected cryosols are associated with the CH4 and CO2 gas fluxes.</title>
        <authorList>
            <person name="Altshuler I."/>
            <person name="Hamel J."/>
            <person name="Turney S."/>
            <person name="Magnuson E."/>
            <person name="Levesque R."/>
            <person name="Greer C."/>
            <person name="Whyte L.G."/>
        </authorList>
    </citation>
    <scope>NUCLEOTIDE SEQUENCE [LARGE SCALE GENOMIC DNA]</scope>
    <source>
        <strain evidence="4 5">E6.1</strain>
    </source>
</reference>
<evidence type="ECO:0000313" key="5">
    <source>
        <dbReference type="Proteomes" id="UP000319931"/>
    </source>
</evidence>
<keyword evidence="5" id="KW-1185">Reference proteome</keyword>
<dbReference type="InterPro" id="IPR008928">
    <property type="entry name" value="6-hairpin_glycosidase_sf"/>
</dbReference>
<dbReference type="Gene3D" id="2.70.98.10">
    <property type="match status" value="1"/>
</dbReference>
<dbReference type="NCBIfam" id="TIGR01180">
    <property type="entry name" value="aman2_put"/>
    <property type="match status" value="1"/>
</dbReference>
<evidence type="ECO:0000259" key="2">
    <source>
        <dbReference type="Pfam" id="PF07971"/>
    </source>
</evidence>
<evidence type="ECO:0000313" key="4">
    <source>
        <dbReference type="EMBL" id="TPG52965.1"/>
    </source>
</evidence>
<organism evidence="4 5">
    <name type="scientific">Sphingomonas glacialis</name>
    <dbReference type="NCBI Taxonomy" id="658225"/>
    <lineage>
        <taxon>Bacteria</taxon>
        <taxon>Pseudomonadati</taxon>
        <taxon>Pseudomonadota</taxon>
        <taxon>Alphaproteobacteria</taxon>
        <taxon>Sphingomonadales</taxon>
        <taxon>Sphingomonadaceae</taxon>
        <taxon>Sphingomonas</taxon>
    </lineage>
</organism>
<dbReference type="InterPro" id="IPR050883">
    <property type="entry name" value="PNGase"/>
</dbReference>
<accession>A0A502FU06</accession>
<sequence>MQRSGLTRLVMVALLSGPAGAVSAQTASGVGGYESVDPMIGTGGEGHTFPGAVAPFGMVQLSPDTNTECKIRDCYKWAAGYRYTDTSITGFSHTHFSGAGHSDLGDVLVMPAVGADAAVALEPGDADTPGSGYRSRFSHASERATPGYYAVTLSDPGVRAELTAGTRVGVHRYTFPTDKPAHLIVDLRSSIYNYPGKILWSSLRMLPDGTITGARETRGWAPARKLFFAMRFSAPLTGHAFRNTETAIAYKGFKGPGRGDPGVAQIAGQALVARLDFGTLAKPLEVHVAVSGVDEAGALANLASESGSFDQIRAATRTAWDSALGAVEIDAAPAMRKTLYTALYHSLMAPSVFGDADGRYRGPDDQVHLAKGFTVHSTFSLWDTFRAEHPLLTLIQPAQRNADFVNSLVASIKASPFGILPVWQFQGRETWTMIGYHAAPVIADAYLKGIKGFDAEAALDAMVASADYALYGGIGDYKTLSYVPIDREPEAASKTVEYAYDDWSIARMARAMGRTAIADRFDKRALNWRNSFDPQTGFVRARKADGSFRVPFDPTAINYGSDYTEGNAWQYSWFMPQDEGGLIRALGGDAATVKKLDAMFDYDNSKIDYSHAEDIAGLIGQYIHGNEPSHHVAYLYAYAGAPWRTQERLAQIVASQYKPTPDGLAGNDDLGQMSAWLLFTAMGFYPVAPGSGEYVIGRPFADRIVLHLPNGKRFAIEAPGLSATNRYVGSVTLNGAALDRSFVRHDEIVAGGVLRFTMAAKPNTAWGNAAAARPYSITPYAVTVRR</sequence>
<protein>
    <submittedName>
        <fullName evidence="4">Glycoside hydrolase family 92 protein</fullName>
    </submittedName>
</protein>
<comment type="caution">
    <text evidence="4">The sequence shown here is derived from an EMBL/GenBank/DDBJ whole genome shotgun (WGS) entry which is preliminary data.</text>
</comment>
<feature type="domain" description="Glycosyl hydrolase family 92 N-terminal" evidence="3">
    <location>
        <begin position="36"/>
        <end position="291"/>
    </location>
</feature>